<feature type="domain" description="AN1-type" evidence="8">
    <location>
        <begin position="170"/>
        <end position="216"/>
    </location>
</feature>
<keyword evidence="3 6" id="KW-0863">Zinc-finger</keyword>
<accession>A0A0P0V7D3</accession>
<gene>
    <name evidence="9" type="ordered locus">Os01g0717601</name>
    <name evidence="9" type="ORF">OSNPB_010717601</name>
</gene>
<name>A0A0P0V7D3_ORYSJ</name>
<evidence type="ECO:0000256" key="1">
    <source>
        <dbReference type="ARBA" id="ARBA00003732"/>
    </source>
</evidence>
<keyword evidence="4" id="KW-0862">Zinc</keyword>
<dbReference type="Proteomes" id="UP000059680">
    <property type="component" value="Chromosome 1"/>
</dbReference>
<keyword evidence="5" id="KW-0346">Stress response</keyword>
<dbReference type="PANTHER" id="PTHR10634">
    <property type="entry name" value="AN1-TYPE ZINC FINGER PROTEIN"/>
    <property type="match status" value="1"/>
</dbReference>
<feature type="region of interest" description="Disordered" evidence="7">
    <location>
        <begin position="48"/>
        <end position="82"/>
    </location>
</feature>
<comment type="function">
    <text evidence="1">May be involved in environmental stress response.</text>
</comment>
<evidence type="ECO:0000313" key="9">
    <source>
        <dbReference type="EMBL" id="BAS74045.1"/>
    </source>
</evidence>
<dbReference type="PROSITE" id="PS51039">
    <property type="entry name" value="ZF_AN1"/>
    <property type="match status" value="1"/>
</dbReference>
<evidence type="ECO:0000259" key="8">
    <source>
        <dbReference type="PROSITE" id="PS51039"/>
    </source>
</evidence>
<dbReference type="SUPFAM" id="SSF118310">
    <property type="entry name" value="AN1-like Zinc finger"/>
    <property type="match status" value="1"/>
</dbReference>
<dbReference type="InterPro" id="IPR035896">
    <property type="entry name" value="AN1-like_Znf"/>
</dbReference>
<keyword evidence="10" id="KW-1185">Reference proteome</keyword>
<dbReference type="InterPro" id="IPR000058">
    <property type="entry name" value="Znf_AN1"/>
</dbReference>
<dbReference type="SMART" id="SM00154">
    <property type="entry name" value="ZnF_AN1"/>
    <property type="match status" value="1"/>
</dbReference>
<dbReference type="AlphaFoldDB" id="A0A0P0V7D3"/>
<dbReference type="PANTHER" id="PTHR10634:SF142">
    <property type="entry name" value="ZINC FINGER A20 AND AN1 DOMAIN-CONTAINING STRESS-ASSOCIATED PROTEIN 2"/>
    <property type="match status" value="1"/>
</dbReference>
<dbReference type="InterPro" id="IPR050652">
    <property type="entry name" value="AN1_A20_ZnFinger"/>
</dbReference>
<organism evidence="9 10">
    <name type="scientific">Oryza sativa subsp. japonica</name>
    <name type="common">Rice</name>
    <dbReference type="NCBI Taxonomy" id="39947"/>
    <lineage>
        <taxon>Eukaryota</taxon>
        <taxon>Viridiplantae</taxon>
        <taxon>Streptophyta</taxon>
        <taxon>Embryophyta</taxon>
        <taxon>Tracheophyta</taxon>
        <taxon>Spermatophyta</taxon>
        <taxon>Magnoliopsida</taxon>
        <taxon>Liliopsida</taxon>
        <taxon>Poales</taxon>
        <taxon>Poaceae</taxon>
        <taxon>BOP clade</taxon>
        <taxon>Oryzoideae</taxon>
        <taxon>Oryzeae</taxon>
        <taxon>Oryzinae</taxon>
        <taxon>Oryza</taxon>
        <taxon>Oryza sativa</taxon>
    </lineage>
</organism>
<evidence type="ECO:0000256" key="6">
    <source>
        <dbReference type="PROSITE-ProRule" id="PRU00449"/>
    </source>
</evidence>
<protein>
    <submittedName>
        <fullName evidence="9">Os01g0717601 protein</fullName>
    </submittedName>
</protein>
<evidence type="ECO:0000256" key="7">
    <source>
        <dbReference type="SAM" id="MobiDB-lite"/>
    </source>
</evidence>
<dbReference type="Gramene" id="Os01t0717601-00">
    <property type="protein sequence ID" value="Os01t0717601-00"/>
    <property type="gene ID" value="Os01g0717601"/>
</dbReference>
<reference evidence="9 10" key="3">
    <citation type="journal article" date="2013" name="Rice">
        <title>Improvement of the Oryza sativa Nipponbare reference genome using next generation sequence and optical map data.</title>
        <authorList>
            <person name="Kawahara Y."/>
            <person name="de la Bastide M."/>
            <person name="Hamilton J.P."/>
            <person name="Kanamori H."/>
            <person name="McCombie W.R."/>
            <person name="Ouyang S."/>
            <person name="Schwartz D.C."/>
            <person name="Tanaka T."/>
            <person name="Wu J."/>
            <person name="Zhou S."/>
            <person name="Childs K.L."/>
            <person name="Davidson R.M."/>
            <person name="Lin H."/>
            <person name="Quesada-Ocampo L."/>
            <person name="Vaillancourt B."/>
            <person name="Sakai H."/>
            <person name="Lee S.S."/>
            <person name="Kim J."/>
            <person name="Numa H."/>
            <person name="Itoh T."/>
            <person name="Buell C.R."/>
            <person name="Matsumoto T."/>
        </authorList>
    </citation>
    <scope>NUCLEOTIDE SEQUENCE [LARGE SCALE GENOMIC DNA]</scope>
    <source>
        <strain evidence="10">cv. Nipponbare</strain>
    </source>
</reference>
<evidence type="ECO:0000256" key="5">
    <source>
        <dbReference type="ARBA" id="ARBA00023016"/>
    </source>
</evidence>
<feature type="region of interest" description="Disordered" evidence="7">
    <location>
        <begin position="150"/>
        <end position="173"/>
    </location>
</feature>
<sequence>HSLFRSDMCDSSGDGENGWRTLQDFLVFCESAMYATCPLCGLFSDSPKEGRSGGGGGSEGQRTDSRLQLPTTSIVDSPGKRSLCVRASDGAGERDAGRAAAAPVRERLWLLRLCQHPRPLLQVLPRQPPPDRDVPGAVVIVVHGASRRGTVPEGIPVDEGAMPPPPPPRAKTKSRCAACGRRVGLMGFECRCGAVFCGAHPLLGQARLWLRLQGRAGRDAIARANPVVSADKVDKL</sequence>
<proteinExistence type="predicted"/>
<evidence type="ECO:0000256" key="3">
    <source>
        <dbReference type="ARBA" id="ARBA00022771"/>
    </source>
</evidence>
<keyword evidence="2" id="KW-0479">Metal-binding</keyword>
<dbReference type="EMBL" id="AP014957">
    <property type="protein sequence ID" value="BAS74045.1"/>
    <property type="molecule type" value="Genomic_DNA"/>
</dbReference>
<dbReference type="OMA" id="CESAMYA"/>
<reference evidence="9 10" key="2">
    <citation type="journal article" date="2013" name="Plant Cell Physiol.">
        <title>Rice Annotation Project Database (RAP-DB): an integrative and interactive database for rice genomics.</title>
        <authorList>
            <person name="Sakai H."/>
            <person name="Lee S.S."/>
            <person name="Tanaka T."/>
            <person name="Numa H."/>
            <person name="Kim J."/>
            <person name="Kawahara Y."/>
            <person name="Wakimoto H."/>
            <person name="Yang C.C."/>
            <person name="Iwamoto M."/>
            <person name="Abe T."/>
            <person name="Yamada Y."/>
            <person name="Muto A."/>
            <person name="Inokuchi H."/>
            <person name="Ikemura T."/>
            <person name="Matsumoto T."/>
            <person name="Sasaki T."/>
            <person name="Itoh T."/>
        </authorList>
    </citation>
    <scope>NUCLEOTIDE SEQUENCE [LARGE SCALE GENOMIC DNA]</scope>
    <source>
        <strain evidence="10">cv. Nipponbare</strain>
    </source>
</reference>
<reference evidence="10" key="1">
    <citation type="journal article" date="2005" name="Nature">
        <title>The map-based sequence of the rice genome.</title>
        <authorList>
            <consortium name="International rice genome sequencing project (IRGSP)"/>
            <person name="Matsumoto T."/>
            <person name="Wu J."/>
            <person name="Kanamori H."/>
            <person name="Katayose Y."/>
            <person name="Fujisawa M."/>
            <person name="Namiki N."/>
            <person name="Mizuno H."/>
            <person name="Yamamoto K."/>
            <person name="Antonio B.A."/>
            <person name="Baba T."/>
            <person name="Sakata K."/>
            <person name="Nagamura Y."/>
            <person name="Aoki H."/>
            <person name="Arikawa K."/>
            <person name="Arita K."/>
            <person name="Bito T."/>
            <person name="Chiden Y."/>
            <person name="Fujitsuka N."/>
            <person name="Fukunaka R."/>
            <person name="Hamada M."/>
            <person name="Harada C."/>
            <person name="Hayashi A."/>
            <person name="Hijishita S."/>
            <person name="Honda M."/>
            <person name="Hosokawa S."/>
            <person name="Ichikawa Y."/>
            <person name="Idonuma A."/>
            <person name="Iijima M."/>
            <person name="Ikeda M."/>
            <person name="Ikeno M."/>
            <person name="Ito K."/>
            <person name="Ito S."/>
            <person name="Ito T."/>
            <person name="Ito Y."/>
            <person name="Ito Y."/>
            <person name="Iwabuchi A."/>
            <person name="Kamiya K."/>
            <person name="Karasawa W."/>
            <person name="Kurita K."/>
            <person name="Katagiri S."/>
            <person name="Kikuta A."/>
            <person name="Kobayashi H."/>
            <person name="Kobayashi N."/>
            <person name="Machita K."/>
            <person name="Maehara T."/>
            <person name="Masukawa M."/>
            <person name="Mizubayashi T."/>
            <person name="Mukai Y."/>
            <person name="Nagasaki H."/>
            <person name="Nagata Y."/>
            <person name="Naito S."/>
            <person name="Nakashima M."/>
            <person name="Nakama Y."/>
            <person name="Nakamichi Y."/>
            <person name="Nakamura M."/>
            <person name="Meguro A."/>
            <person name="Negishi M."/>
            <person name="Ohta I."/>
            <person name="Ohta T."/>
            <person name="Okamoto M."/>
            <person name="Ono N."/>
            <person name="Saji S."/>
            <person name="Sakaguchi M."/>
            <person name="Sakai K."/>
            <person name="Shibata M."/>
            <person name="Shimokawa T."/>
            <person name="Song J."/>
            <person name="Takazaki Y."/>
            <person name="Terasawa K."/>
            <person name="Tsugane M."/>
            <person name="Tsuji K."/>
            <person name="Ueda S."/>
            <person name="Waki K."/>
            <person name="Yamagata H."/>
            <person name="Yamamoto M."/>
            <person name="Yamamoto S."/>
            <person name="Yamane H."/>
            <person name="Yoshiki S."/>
            <person name="Yoshihara R."/>
            <person name="Yukawa K."/>
            <person name="Zhong H."/>
            <person name="Yano M."/>
            <person name="Yuan Q."/>
            <person name="Ouyang S."/>
            <person name="Liu J."/>
            <person name="Jones K.M."/>
            <person name="Gansberger K."/>
            <person name="Moffat K."/>
            <person name="Hill J."/>
            <person name="Bera J."/>
            <person name="Fadrosh D."/>
            <person name="Jin S."/>
            <person name="Johri S."/>
            <person name="Kim M."/>
            <person name="Overton L."/>
            <person name="Reardon M."/>
            <person name="Tsitrin T."/>
            <person name="Vuong H."/>
            <person name="Weaver B."/>
            <person name="Ciecko A."/>
            <person name="Tallon L."/>
            <person name="Jackson J."/>
            <person name="Pai G."/>
            <person name="Aken S.V."/>
            <person name="Utterback T."/>
            <person name="Reidmuller S."/>
            <person name="Feldblyum T."/>
            <person name="Hsiao J."/>
            <person name="Zismann V."/>
            <person name="Iobst S."/>
            <person name="de Vazeille A.R."/>
            <person name="Buell C.R."/>
            <person name="Ying K."/>
            <person name="Li Y."/>
            <person name="Lu T."/>
            <person name="Huang Y."/>
            <person name="Zhao Q."/>
            <person name="Feng Q."/>
            <person name="Zhang L."/>
            <person name="Zhu J."/>
            <person name="Weng Q."/>
            <person name="Mu J."/>
            <person name="Lu Y."/>
            <person name="Fan D."/>
            <person name="Liu Y."/>
            <person name="Guan J."/>
            <person name="Zhang Y."/>
            <person name="Yu S."/>
            <person name="Liu X."/>
            <person name="Zhang Y."/>
            <person name="Hong G."/>
            <person name="Han B."/>
            <person name="Choisne N."/>
            <person name="Demange N."/>
            <person name="Orjeda G."/>
            <person name="Samain S."/>
            <person name="Cattolico L."/>
            <person name="Pelletier E."/>
            <person name="Couloux A."/>
            <person name="Segurens B."/>
            <person name="Wincker P."/>
            <person name="D'Hont A."/>
            <person name="Scarpelli C."/>
            <person name="Weissenbach J."/>
            <person name="Salanoubat M."/>
            <person name="Quetier F."/>
            <person name="Yu Y."/>
            <person name="Kim H.R."/>
            <person name="Rambo T."/>
            <person name="Currie J."/>
            <person name="Collura K."/>
            <person name="Luo M."/>
            <person name="Yang T."/>
            <person name="Ammiraju J.S.S."/>
            <person name="Engler F."/>
            <person name="Soderlund C."/>
            <person name="Wing R.A."/>
            <person name="Palmer L.E."/>
            <person name="de la Bastide M."/>
            <person name="Spiegel L."/>
            <person name="Nascimento L."/>
            <person name="Zutavern T."/>
            <person name="O'Shaughnessy A."/>
            <person name="Dike S."/>
            <person name="Dedhia N."/>
            <person name="Preston R."/>
            <person name="Balija V."/>
            <person name="McCombie W.R."/>
            <person name="Chow T."/>
            <person name="Chen H."/>
            <person name="Chung M."/>
            <person name="Chen C."/>
            <person name="Shaw J."/>
            <person name="Wu H."/>
            <person name="Hsiao K."/>
            <person name="Chao Y."/>
            <person name="Chu M."/>
            <person name="Cheng C."/>
            <person name="Hour A."/>
            <person name="Lee P."/>
            <person name="Lin S."/>
            <person name="Lin Y."/>
            <person name="Liou J."/>
            <person name="Liu S."/>
            <person name="Hsing Y."/>
            <person name="Raghuvanshi S."/>
            <person name="Mohanty A."/>
            <person name="Bharti A.K."/>
            <person name="Gaur A."/>
            <person name="Gupta V."/>
            <person name="Kumar D."/>
            <person name="Ravi V."/>
            <person name="Vij S."/>
            <person name="Kapur A."/>
            <person name="Khurana P."/>
            <person name="Khurana P."/>
            <person name="Khurana J.P."/>
            <person name="Tyagi A.K."/>
            <person name="Gaikwad K."/>
            <person name="Singh A."/>
            <person name="Dalal V."/>
            <person name="Srivastava S."/>
            <person name="Dixit A."/>
            <person name="Pal A.K."/>
            <person name="Ghazi I.A."/>
            <person name="Yadav M."/>
            <person name="Pandit A."/>
            <person name="Bhargava A."/>
            <person name="Sureshbabu K."/>
            <person name="Batra K."/>
            <person name="Sharma T.R."/>
            <person name="Mohapatra T."/>
            <person name="Singh N.K."/>
            <person name="Messing J."/>
            <person name="Nelson A.B."/>
            <person name="Fuks G."/>
            <person name="Kavchok S."/>
            <person name="Keizer G."/>
            <person name="Linton E."/>
            <person name="Llaca V."/>
            <person name="Song R."/>
            <person name="Tanyolac B."/>
            <person name="Young S."/>
            <person name="Ho-Il K."/>
            <person name="Hahn J.H."/>
            <person name="Sangsakoo G."/>
            <person name="Vanavichit A."/>
            <person name="de Mattos Luiz.A.T."/>
            <person name="Zimmer P.D."/>
            <person name="Malone G."/>
            <person name="Dellagostin O."/>
            <person name="de Oliveira A.C."/>
            <person name="Bevan M."/>
            <person name="Bancroft I."/>
            <person name="Minx P."/>
            <person name="Cordum H."/>
            <person name="Wilson R."/>
            <person name="Cheng Z."/>
            <person name="Jin W."/>
            <person name="Jiang J."/>
            <person name="Leong S.A."/>
            <person name="Iwama H."/>
            <person name="Gojobori T."/>
            <person name="Itoh T."/>
            <person name="Niimura Y."/>
            <person name="Fujii Y."/>
            <person name="Habara T."/>
            <person name="Sakai H."/>
            <person name="Sato Y."/>
            <person name="Wilson G."/>
            <person name="Kumar K."/>
            <person name="McCouch S."/>
            <person name="Juretic N."/>
            <person name="Hoen D."/>
            <person name="Wright S."/>
            <person name="Bruskiewich R."/>
            <person name="Bureau T."/>
            <person name="Miyao A."/>
            <person name="Hirochika H."/>
            <person name="Nishikawa T."/>
            <person name="Kadowaki K."/>
            <person name="Sugiura M."/>
            <person name="Burr B."/>
            <person name="Sasaki T."/>
        </authorList>
    </citation>
    <scope>NUCLEOTIDE SEQUENCE [LARGE SCALE GENOMIC DNA]</scope>
    <source>
        <strain evidence="10">cv. Nipponbare</strain>
    </source>
</reference>
<dbReference type="Gene3D" id="4.10.1110.10">
    <property type="entry name" value="AN1-like Zinc finger"/>
    <property type="match status" value="1"/>
</dbReference>
<feature type="compositionally biased region" description="Polar residues" evidence="7">
    <location>
        <begin position="66"/>
        <end position="75"/>
    </location>
</feature>
<feature type="non-terminal residue" evidence="9">
    <location>
        <position position="236"/>
    </location>
</feature>
<evidence type="ECO:0000256" key="2">
    <source>
        <dbReference type="ARBA" id="ARBA00022723"/>
    </source>
</evidence>
<evidence type="ECO:0000313" key="10">
    <source>
        <dbReference type="Proteomes" id="UP000059680"/>
    </source>
</evidence>
<evidence type="ECO:0000256" key="4">
    <source>
        <dbReference type="ARBA" id="ARBA00022833"/>
    </source>
</evidence>
<dbReference type="GO" id="GO:0008270">
    <property type="term" value="F:zinc ion binding"/>
    <property type="evidence" value="ECO:0007669"/>
    <property type="project" value="UniProtKB-KW"/>
</dbReference>